<evidence type="ECO:0000313" key="3">
    <source>
        <dbReference type="EMBL" id="GFJ94541.1"/>
    </source>
</evidence>
<feature type="compositionally biased region" description="Low complexity" evidence="1">
    <location>
        <begin position="45"/>
        <end position="69"/>
    </location>
</feature>
<dbReference type="InterPro" id="IPR000627">
    <property type="entry name" value="Intradiol_dOase_C"/>
</dbReference>
<evidence type="ECO:0000259" key="2">
    <source>
        <dbReference type="Pfam" id="PF00775"/>
    </source>
</evidence>
<dbReference type="Gene3D" id="2.60.130.10">
    <property type="entry name" value="Aromatic compound dioxygenase"/>
    <property type="match status" value="1"/>
</dbReference>
<keyword evidence="3" id="KW-0560">Oxidoreductase</keyword>
<dbReference type="PANTHER" id="PTHR34315:SF1">
    <property type="entry name" value="INTRADIOL RING-CLEAVAGE DIOXYGENASES DOMAIN-CONTAINING PROTEIN-RELATED"/>
    <property type="match status" value="1"/>
</dbReference>
<evidence type="ECO:0000313" key="4">
    <source>
        <dbReference type="Proteomes" id="UP000482960"/>
    </source>
</evidence>
<feature type="region of interest" description="Disordered" evidence="1">
    <location>
        <begin position="42"/>
        <end position="96"/>
    </location>
</feature>
<dbReference type="InterPro" id="IPR006311">
    <property type="entry name" value="TAT_signal"/>
</dbReference>
<proteinExistence type="predicted"/>
<feature type="domain" description="Intradiol ring-cleavage dioxygenases" evidence="2">
    <location>
        <begin position="112"/>
        <end position="189"/>
    </location>
</feature>
<sequence length="279" mass="29094">MSHDDLHDRGLQFDVSTLWDRRRILGLFAGAGVATLVGCGDDESPTATATSTPTSATATTPAATSTAASGSCEEIPEETAGPYPGDGSNGPNVLSQSGIVRSDIRSSFGSASGTAEGVPLTIKLTLTDTANDCAALSGAAVYLWHCDRDGNYSLYSQAVTNENYLRGVQETGNDGTVTFTSIFPAAYSGRWPHVHFEVYPSLDQATSSDNKIATSQLALPEAVCNTVYATDGYEQSVSNMKQTTLATDNVFSDDKAVHQLATVTGSVSAGYVATLNVPV</sequence>
<dbReference type="GO" id="GO:0008199">
    <property type="term" value="F:ferric iron binding"/>
    <property type="evidence" value="ECO:0007669"/>
    <property type="project" value="InterPro"/>
</dbReference>
<keyword evidence="4" id="KW-1185">Reference proteome</keyword>
<reference evidence="3 4" key="1">
    <citation type="submission" date="2020-03" db="EMBL/GenBank/DDBJ databases">
        <title>Whole genome shotgun sequence of Phytohabitans rumicis NBRC 108638.</title>
        <authorList>
            <person name="Komaki H."/>
            <person name="Tamura T."/>
        </authorList>
    </citation>
    <scope>NUCLEOTIDE SEQUENCE [LARGE SCALE GENOMIC DNA]</scope>
    <source>
        <strain evidence="3 4">NBRC 108638</strain>
    </source>
</reference>
<dbReference type="Proteomes" id="UP000482960">
    <property type="component" value="Unassembled WGS sequence"/>
</dbReference>
<dbReference type="CDD" id="cd03457">
    <property type="entry name" value="intradiol_dioxygenase_like"/>
    <property type="match status" value="1"/>
</dbReference>
<dbReference type="GO" id="GO:0016702">
    <property type="term" value="F:oxidoreductase activity, acting on single donors with incorporation of molecular oxygen, incorporation of two atoms of oxygen"/>
    <property type="evidence" value="ECO:0007669"/>
    <property type="project" value="InterPro"/>
</dbReference>
<dbReference type="AlphaFoldDB" id="A0A6V8LI09"/>
<dbReference type="RefSeq" id="WP_173081696.1">
    <property type="nucleotide sequence ID" value="NZ_BAABJB010000028.1"/>
</dbReference>
<comment type="caution">
    <text evidence="3">The sequence shown here is derived from an EMBL/GenBank/DDBJ whole genome shotgun (WGS) entry which is preliminary data.</text>
</comment>
<dbReference type="InterPro" id="IPR015889">
    <property type="entry name" value="Intradiol_dOase_core"/>
</dbReference>
<gene>
    <name evidence="3" type="ORF">Prum_081830</name>
</gene>
<reference evidence="3 4" key="2">
    <citation type="submission" date="2020-03" db="EMBL/GenBank/DDBJ databases">
        <authorList>
            <person name="Ichikawa N."/>
            <person name="Kimura A."/>
            <person name="Kitahashi Y."/>
            <person name="Uohara A."/>
        </authorList>
    </citation>
    <scope>NUCLEOTIDE SEQUENCE [LARGE SCALE GENOMIC DNA]</scope>
    <source>
        <strain evidence="3 4">NBRC 108638</strain>
    </source>
</reference>
<dbReference type="SUPFAM" id="SSF49482">
    <property type="entry name" value="Aromatic compound dioxygenase"/>
    <property type="match status" value="1"/>
</dbReference>
<dbReference type="PANTHER" id="PTHR34315">
    <property type="match status" value="1"/>
</dbReference>
<organism evidence="3 4">
    <name type="scientific">Phytohabitans rumicis</name>
    <dbReference type="NCBI Taxonomy" id="1076125"/>
    <lineage>
        <taxon>Bacteria</taxon>
        <taxon>Bacillati</taxon>
        <taxon>Actinomycetota</taxon>
        <taxon>Actinomycetes</taxon>
        <taxon>Micromonosporales</taxon>
        <taxon>Micromonosporaceae</taxon>
    </lineage>
</organism>
<dbReference type="EMBL" id="BLPG01000001">
    <property type="protein sequence ID" value="GFJ94541.1"/>
    <property type="molecule type" value="Genomic_DNA"/>
</dbReference>
<name>A0A6V8LI09_9ACTN</name>
<dbReference type="Pfam" id="PF00775">
    <property type="entry name" value="Dioxygenase_C"/>
    <property type="match status" value="1"/>
</dbReference>
<accession>A0A6V8LI09</accession>
<evidence type="ECO:0000256" key="1">
    <source>
        <dbReference type="SAM" id="MobiDB-lite"/>
    </source>
</evidence>
<keyword evidence="3" id="KW-0223">Dioxygenase</keyword>
<protein>
    <submittedName>
        <fullName evidence="3">3,4-dioxygenase subunit beta</fullName>
    </submittedName>
</protein>
<dbReference type="PROSITE" id="PS51318">
    <property type="entry name" value="TAT"/>
    <property type="match status" value="1"/>
</dbReference>